<dbReference type="HOGENOM" id="CLU_3181480_0_0_7"/>
<reference evidence="2 3" key="1">
    <citation type="journal article" date="2014" name="Nature">
        <title>An environmental bacterial taxon with a large and distinct metabolic repertoire.</title>
        <authorList>
            <person name="Wilson M.C."/>
            <person name="Mori T."/>
            <person name="Ruckert C."/>
            <person name="Uria A.R."/>
            <person name="Helf M.J."/>
            <person name="Takada K."/>
            <person name="Gernert C."/>
            <person name="Steffens U.A."/>
            <person name="Heycke N."/>
            <person name="Schmitt S."/>
            <person name="Rinke C."/>
            <person name="Helfrich E.J."/>
            <person name="Brachmann A.O."/>
            <person name="Gurgui C."/>
            <person name="Wakimoto T."/>
            <person name="Kracht M."/>
            <person name="Crusemann M."/>
            <person name="Hentschel U."/>
            <person name="Abe I."/>
            <person name="Matsunaga S."/>
            <person name="Kalinowski J."/>
            <person name="Takeyama H."/>
            <person name="Piel J."/>
        </authorList>
    </citation>
    <scope>NUCLEOTIDE SEQUENCE [LARGE SCALE GENOMIC DNA]</scope>
    <source>
        <strain evidence="3">TSY2</strain>
    </source>
</reference>
<dbReference type="AlphaFoldDB" id="W4LHX8"/>
<sequence>MKKVSGNLITNLFSMPYMFQALLEFYMRGMVYMYLHEMQNSHEEAC</sequence>
<keyword evidence="1" id="KW-0472">Membrane</keyword>
<accession>W4LHX8</accession>
<evidence type="ECO:0000313" key="3">
    <source>
        <dbReference type="Proteomes" id="UP000019140"/>
    </source>
</evidence>
<gene>
    <name evidence="2" type="ORF">ETSY2_44105</name>
</gene>
<dbReference type="Proteomes" id="UP000019140">
    <property type="component" value="Unassembled WGS sequence"/>
</dbReference>
<protein>
    <submittedName>
        <fullName evidence="2">Uncharacterized protein</fullName>
    </submittedName>
</protein>
<evidence type="ECO:0000313" key="2">
    <source>
        <dbReference type="EMBL" id="ETW97718.1"/>
    </source>
</evidence>
<name>W4LHX8_9BACT</name>
<feature type="transmembrane region" description="Helical" evidence="1">
    <location>
        <begin position="17"/>
        <end position="35"/>
    </location>
</feature>
<keyword evidence="1" id="KW-1133">Transmembrane helix</keyword>
<dbReference type="EMBL" id="AZHX01002023">
    <property type="protein sequence ID" value="ETW97718.1"/>
    <property type="molecule type" value="Genomic_DNA"/>
</dbReference>
<keyword evidence="1" id="KW-0812">Transmembrane</keyword>
<comment type="caution">
    <text evidence="2">The sequence shown here is derived from an EMBL/GenBank/DDBJ whole genome shotgun (WGS) entry which is preliminary data.</text>
</comment>
<evidence type="ECO:0000256" key="1">
    <source>
        <dbReference type="SAM" id="Phobius"/>
    </source>
</evidence>
<proteinExistence type="predicted"/>
<keyword evidence="3" id="KW-1185">Reference proteome</keyword>
<organism evidence="2 3">
    <name type="scientific">Candidatus Entotheonella gemina</name>
    <dbReference type="NCBI Taxonomy" id="1429439"/>
    <lineage>
        <taxon>Bacteria</taxon>
        <taxon>Pseudomonadati</taxon>
        <taxon>Nitrospinota/Tectimicrobiota group</taxon>
        <taxon>Candidatus Tectimicrobiota</taxon>
        <taxon>Candidatus Entotheonellia</taxon>
        <taxon>Candidatus Entotheonellales</taxon>
        <taxon>Candidatus Entotheonellaceae</taxon>
        <taxon>Candidatus Entotheonella</taxon>
    </lineage>
</organism>